<keyword evidence="5" id="KW-0460">Magnesium</keyword>
<evidence type="ECO:0000313" key="12">
    <source>
        <dbReference type="Proteomes" id="UP000186931"/>
    </source>
</evidence>
<dbReference type="InterPro" id="IPR051083">
    <property type="entry name" value="GrpII_Intron_Splice-Mob/Def"/>
</dbReference>
<dbReference type="InterPro" id="IPR000123">
    <property type="entry name" value="Reverse_transcriptase_msDNA"/>
</dbReference>
<name>A0A1E8E1V4_9GAMM</name>
<dbReference type="PANTHER" id="PTHR34047">
    <property type="entry name" value="NUCLEAR INTRON MATURASE 1, MITOCHONDRIAL-RELATED"/>
    <property type="match status" value="1"/>
</dbReference>
<dbReference type="GO" id="GO:0046872">
    <property type="term" value="F:metal ion binding"/>
    <property type="evidence" value="ECO:0007669"/>
    <property type="project" value="UniProtKB-KW"/>
</dbReference>
<evidence type="ECO:0000256" key="1">
    <source>
        <dbReference type="ARBA" id="ARBA00012493"/>
    </source>
</evidence>
<dbReference type="EC" id="2.7.7.49" evidence="1"/>
<keyword evidence="7" id="KW-0051">Antiviral defense</keyword>
<comment type="similarity">
    <text evidence="8">Belongs to the bacterial reverse transcriptase family.</text>
</comment>
<dbReference type="PROSITE" id="PS50878">
    <property type="entry name" value="RT_POL"/>
    <property type="match status" value="1"/>
</dbReference>
<protein>
    <recommendedName>
        <fullName evidence="1">RNA-directed DNA polymerase</fullName>
        <ecNumber evidence="1">2.7.7.49</ecNumber>
    </recommendedName>
</protein>
<dbReference type="GO" id="GO:0003723">
    <property type="term" value="F:RNA binding"/>
    <property type="evidence" value="ECO:0007669"/>
    <property type="project" value="InterPro"/>
</dbReference>
<evidence type="ECO:0000256" key="2">
    <source>
        <dbReference type="ARBA" id="ARBA00022679"/>
    </source>
</evidence>
<dbReference type="Proteomes" id="UP000186931">
    <property type="component" value="Unassembled WGS sequence"/>
</dbReference>
<gene>
    <name evidence="11" type="ORF">BJN41_07415</name>
</gene>
<keyword evidence="4" id="KW-0479">Metal-binding</keyword>
<comment type="caution">
    <text evidence="11">The sequence shown here is derived from an EMBL/GenBank/DDBJ whole genome shotgun (WGS) entry which is preliminary data.</text>
</comment>
<proteinExistence type="inferred from homology"/>
<evidence type="ECO:0000256" key="4">
    <source>
        <dbReference type="ARBA" id="ARBA00022723"/>
    </source>
</evidence>
<reference evidence="11 12" key="1">
    <citation type="submission" date="2016-10" db="EMBL/GenBank/DDBJ databases">
        <title>Genome of airborne Acinetobacter sp. 5-2Ac02 in the hospital environment: Species near to Acinetobacter towneri.</title>
        <authorList>
            <person name="Barbosa B."/>
            <person name="Fernandez-Garcia L."/>
            <person name="Gato E."/>
            <person name="Leao R."/>
            <person name="Albano R."/>
            <person name="Fernandez B."/>
            <person name="Fernandez-Cuenca F."/>
            <person name="Marques E."/>
            <person name="Tomas M."/>
        </authorList>
    </citation>
    <scope>NUCLEOTIDE SEQUENCE [LARGE SCALE GENOMIC DNA]</scope>
    <source>
        <strain evidence="11 12">5-2Ac02</strain>
    </source>
</reference>
<dbReference type="AlphaFoldDB" id="A0A1E8E1V4"/>
<dbReference type="GO" id="GO:0003964">
    <property type="term" value="F:RNA-directed DNA polymerase activity"/>
    <property type="evidence" value="ECO:0007669"/>
    <property type="project" value="UniProtKB-KW"/>
</dbReference>
<dbReference type="InterPro" id="IPR043502">
    <property type="entry name" value="DNA/RNA_pol_sf"/>
</dbReference>
<dbReference type="Pfam" id="PF00078">
    <property type="entry name" value="RVT_1"/>
    <property type="match status" value="1"/>
</dbReference>
<keyword evidence="3" id="KW-0548">Nucleotidyltransferase</keyword>
<evidence type="ECO:0000256" key="7">
    <source>
        <dbReference type="ARBA" id="ARBA00023118"/>
    </source>
</evidence>
<dbReference type="InterPro" id="IPR000477">
    <property type="entry name" value="RT_dom"/>
</dbReference>
<evidence type="ECO:0000313" key="11">
    <source>
        <dbReference type="EMBL" id="OFE43484.1"/>
    </source>
</evidence>
<organism evidence="11 12">
    <name type="scientific">Acinetobacter towneri</name>
    <dbReference type="NCBI Taxonomy" id="202956"/>
    <lineage>
        <taxon>Bacteria</taxon>
        <taxon>Pseudomonadati</taxon>
        <taxon>Pseudomonadota</taxon>
        <taxon>Gammaproteobacteria</taxon>
        <taxon>Moraxellales</taxon>
        <taxon>Moraxellaceae</taxon>
        <taxon>Acinetobacter</taxon>
    </lineage>
</organism>
<accession>A0A1E8E1V4</accession>
<evidence type="ECO:0000256" key="3">
    <source>
        <dbReference type="ARBA" id="ARBA00022695"/>
    </source>
</evidence>
<keyword evidence="6" id="KW-0695">RNA-directed DNA polymerase</keyword>
<evidence type="ECO:0000256" key="5">
    <source>
        <dbReference type="ARBA" id="ARBA00022842"/>
    </source>
</evidence>
<dbReference type="STRING" id="202956.BJN41_07415"/>
<comment type="catalytic activity">
    <reaction evidence="9">
        <text>DNA(n) + a 2'-deoxyribonucleoside 5'-triphosphate = DNA(n+1) + diphosphate</text>
        <dbReference type="Rhea" id="RHEA:22508"/>
        <dbReference type="Rhea" id="RHEA-COMP:17339"/>
        <dbReference type="Rhea" id="RHEA-COMP:17340"/>
        <dbReference type="ChEBI" id="CHEBI:33019"/>
        <dbReference type="ChEBI" id="CHEBI:61560"/>
        <dbReference type="ChEBI" id="CHEBI:173112"/>
        <dbReference type="EC" id="2.7.7.49"/>
    </reaction>
</comment>
<keyword evidence="2" id="KW-0808">Transferase</keyword>
<dbReference type="NCBIfam" id="NF038233">
    <property type="entry name" value="retron_St85_RT"/>
    <property type="match status" value="1"/>
</dbReference>
<dbReference type="RefSeq" id="WP_070154431.1">
    <property type="nucleotide sequence ID" value="NZ_MKQS01000012.1"/>
</dbReference>
<dbReference type="GO" id="GO:0051607">
    <property type="term" value="P:defense response to virus"/>
    <property type="evidence" value="ECO:0007669"/>
    <property type="project" value="UniProtKB-KW"/>
</dbReference>
<evidence type="ECO:0000259" key="10">
    <source>
        <dbReference type="PROSITE" id="PS50878"/>
    </source>
</evidence>
<dbReference type="CDD" id="cd03487">
    <property type="entry name" value="RT_Bac_retron_II"/>
    <property type="match status" value="1"/>
</dbReference>
<evidence type="ECO:0000256" key="9">
    <source>
        <dbReference type="ARBA" id="ARBA00048173"/>
    </source>
</evidence>
<feature type="domain" description="Reverse transcriptase" evidence="10">
    <location>
        <begin position="21"/>
        <end position="245"/>
    </location>
</feature>
<dbReference type="PRINTS" id="PR00866">
    <property type="entry name" value="RNADNAPOLMS"/>
</dbReference>
<dbReference type="EMBL" id="MKQS01000012">
    <property type="protein sequence ID" value="OFE43484.1"/>
    <property type="molecule type" value="Genomic_DNA"/>
</dbReference>
<dbReference type="SUPFAM" id="SSF56672">
    <property type="entry name" value="DNA/RNA polymerases"/>
    <property type="match status" value="1"/>
</dbReference>
<evidence type="ECO:0000256" key="8">
    <source>
        <dbReference type="ARBA" id="ARBA00034120"/>
    </source>
</evidence>
<evidence type="ECO:0000256" key="6">
    <source>
        <dbReference type="ARBA" id="ARBA00022918"/>
    </source>
</evidence>
<dbReference type="PANTHER" id="PTHR34047:SF7">
    <property type="entry name" value="RNA-DIRECTED DNA POLYMERASE"/>
    <property type="match status" value="1"/>
</dbReference>
<sequence>MSKVDVIEYLMSQQIHNFDSKMDFFKFFDEAPKKYKRYEIPKRTSGTRTIAQPIRELKDYQRALIDLFQENFPIHASSMAYVKGKDIKKNAEVHSQNIYFLRMDFTDFFNSITPKIFWKACERAGIEFDWLEKEIIEKTFFWKPSKYSNKLVLSIGAPSSPFISNFIMFSFDCEIAQYCEEQGITYTRYADDMTFSTNTPNLLFSMPDTVRNVLIKLYGNTIKINHLKTVFSSKKHNRHVTGITINNHDELSIGRAKKRYIKHLVHKFIEEKISLEDLSYLRGYLGFIKYVEPNFLITLEKKYTQNVIQRIRVGN</sequence>